<dbReference type="EMBL" id="FXAU01000003">
    <property type="protein sequence ID" value="SMG30285.1"/>
    <property type="molecule type" value="Genomic_DNA"/>
</dbReference>
<proteinExistence type="inferred from homology"/>
<dbReference type="InterPro" id="IPR012944">
    <property type="entry name" value="SusD_RagB_dom"/>
</dbReference>
<gene>
    <name evidence="9" type="ORF">SAMN05660862_2024</name>
</gene>
<evidence type="ECO:0000313" key="9">
    <source>
        <dbReference type="EMBL" id="SMG30285.1"/>
    </source>
</evidence>
<dbReference type="PROSITE" id="PS51257">
    <property type="entry name" value="PROKAR_LIPOPROTEIN"/>
    <property type="match status" value="1"/>
</dbReference>
<keyword evidence="10" id="KW-1185">Reference proteome</keyword>
<name>A0A1X7JPT6_9SPHI</name>
<evidence type="ECO:0000256" key="2">
    <source>
        <dbReference type="ARBA" id="ARBA00006275"/>
    </source>
</evidence>
<dbReference type="Pfam" id="PF07980">
    <property type="entry name" value="SusD_RagB"/>
    <property type="match status" value="1"/>
</dbReference>
<keyword evidence="4" id="KW-0472">Membrane</keyword>
<dbReference type="Proteomes" id="UP000192980">
    <property type="component" value="Unassembled WGS sequence"/>
</dbReference>
<evidence type="ECO:0000256" key="5">
    <source>
        <dbReference type="ARBA" id="ARBA00023237"/>
    </source>
</evidence>
<dbReference type="InterPro" id="IPR011990">
    <property type="entry name" value="TPR-like_helical_dom_sf"/>
</dbReference>
<protein>
    <submittedName>
        <fullName evidence="9">Starch-binding associating with outer membrane</fullName>
    </submittedName>
</protein>
<feature type="chain" id="PRO_5013185873" evidence="6">
    <location>
        <begin position="24"/>
        <end position="521"/>
    </location>
</feature>
<comment type="subcellular location">
    <subcellularLocation>
        <location evidence="1">Cell outer membrane</location>
    </subcellularLocation>
</comment>
<sequence>MKNNMKKYIKLALVAFSLTGLTACDKHLNLAPEDFFAEGNFWENETQVNNFMIGIHSDLRNNQFSFFRLGEMRGGGLTSTARMDVSLNELVVINQAMTEVSPGLGAWSGFMNSILQINLFIDKVNTVTFLSAERKANLLGQAHGLRAFYYFHLLRTFGGVPLRLVPDVLTGKPDPVALRLARSTEPEVLAQIKADIASSAQYFGTIQGTNKAYWTLNATQMLKGEVFLWSAKVYNNTADLAEAKTALNAVTGYSLVANFADVFKQKRNAEIIFTLPFAFNEAEQPAVASFLYATSNFNGIYYKDTVSTTAPTLIDPLNIAQSSTGGIQRYAYTYELFKSYNILDRRRDATFYDFYAIDRSVTPQKVTIRNTVLTKFMGTINNNIRNWTDDWPIYREADRLLMLAEIANAEGANPQTYIQAVRNRAFNGNDPTPFVNGTKDANELAIFAERSKEFVYEGKRWYDIRRMKYNNEPLAFKSTSHPYGVLTKSTEAYKVLWPIGRDVWTNDPLVNQTPGYTTTKP</sequence>
<dbReference type="STRING" id="561061.SAMN05660862_2024"/>
<dbReference type="Gene3D" id="1.25.40.390">
    <property type="match status" value="1"/>
</dbReference>
<evidence type="ECO:0000256" key="6">
    <source>
        <dbReference type="SAM" id="SignalP"/>
    </source>
</evidence>
<dbReference type="GO" id="GO:0009279">
    <property type="term" value="C:cell outer membrane"/>
    <property type="evidence" value="ECO:0007669"/>
    <property type="project" value="UniProtKB-SubCell"/>
</dbReference>
<keyword evidence="3 6" id="KW-0732">Signal</keyword>
<evidence type="ECO:0000256" key="4">
    <source>
        <dbReference type="ARBA" id="ARBA00023136"/>
    </source>
</evidence>
<keyword evidence="5" id="KW-0998">Cell outer membrane</keyword>
<comment type="similarity">
    <text evidence="2">Belongs to the SusD family.</text>
</comment>
<organism evidence="9 10">
    <name type="scientific">Sphingobacterium psychroaquaticum</name>
    <dbReference type="NCBI Taxonomy" id="561061"/>
    <lineage>
        <taxon>Bacteria</taxon>
        <taxon>Pseudomonadati</taxon>
        <taxon>Bacteroidota</taxon>
        <taxon>Sphingobacteriia</taxon>
        <taxon>Sphingobacteriales</taxon>
        <taxon>Sphingobacteriaceae</taxon>
        <taxon>Sphingobacterium</taxon>
    </lineage>
</organism>
<evidence type="ECO:0000259" key="7">
    <source>
        <dbReference type="Pfam" id="PF07980"/>
    </source>
</evidence>
<dbReference type="InterPro" id="IPR033985">
    <property type="entry name" value="SusD-like_N"/>
</dbReference>
<dbReference type="SUPFAM" id="SSF48452">
    <property type="entry name" value="TPR-like"/>
    <property type="match status" value="1"/>
</dbReference>
<feature type="signal peptide" evidence="6">
    <location>
        <begin position="1"/>
        <end position="23"/>
    </location>
</feature>
<accession>A0A1X7JPT6</accession>
<feature type="domain" description="SusD-like N-terminal" evidence="8">
    <location>
        <begin position="77"/>
        <end position="201"/>
    </location>
</feature>
<evidence type="ECO:0000313" key="10">
    <source>
        <dbReference type="Proteomes" id="UP000192980"/>
    </source>
</evidence>
<evidence type="ECO:0000256" key="3">
    <source>
        <dbReference type="ARBA" id="ARBA00022729"/>
    </source>
</evidence>
<evidence type="ECO:0000259" key="8">
    <source>
        <dbReference type="Pfam" id="PF14322"/>
    </source>
</evidence>
<dbReference type="AlphaFoldDB" id="A0A1X7JPT6"/>
<reference evidence="9 10" key="1">
    <citation type="submission" date="2017-04" db="EMBL/GenBank/DDBJ databases">
        <authorList>
            <person name="Afonso C.L."/>
            <person name="Miller P.J."/>
            <person name="Scott M.A."/>
            <person name="Spackman E."/>
            <person name="Goraichik I."/>
            <person name="Dimitrov K.M."/>
            <person name="Suarez D.L."/>
            <person name="Swayne D.E."/>
        </authorList>
    </citation>
    <scope>NUCLEOTIDE SEQUENCE [LARGE SCALE GENOMIC DNA]</scope>
    <source>
        <strain evidence="9 10">DSM 22418</strain>
    </source>
</reference>
<dbReference type="Pfam" id="PF14322">
    <property type="entry name" value="SusD-like_3"/>
    <property type="match status" value="1"/>
</dbReference>
<feature type="domain" description="RagB/SusD" evidence="7">
    <location>
        <begin position="372"/>
        <end position="516"/>
    </location>
</feature>
<evidence type="ECO:0000256" key="1">
    <source>
        <dbReference type="ARBA" id="ARBA00004442"/>
    </source>
</evidence>